<dbReference type="InterPro" id="IPR009050">
    <property type="entry name" value="Globin-like_sf"/>
</dbReference>
<accession>A0A5N0UR66</accession>
<dbReference type="InterPro" id="IPR001486">
    <property type="entry name" value="Hemoglobin_trunc"/>
</dbReference>
<dbReference type="Proteomes" id="UP000319769">
    <property type="component" value="Unassembled WGS sequence"/>
</dbReference>
<evidence type="ECO:0000256" key="3">
    <source>
        <dbReference type="ARBA" id="ARBA00022723"/>
    </source>
</evidence>
<evidence type="ECO:0000313" key="6">
    <source>
        <dbReference type="Proteomes" id="UP000319769"/>
    </source>
</evidence>
<evidence type="ECO:0000256" key="4">
    <source>
        <dbReference type="ARBA" id="ARBA00023004"/>
    </source>
</evidence>
<dbReference type="SUPFAM" id="SSF46458">
    <property type="entry name" value="Globin-like"/>
    <property type="match status" value="1"/>
</dbReference>
<evidence type="ECO:0000256" key="1">
    <source>
        <dbReference type="ARBA" id="ARBA00022448"/>
    </source>
</evidence>
<proteinExistence type="predicted"/>
<protein>
    <submittedName>
        <fullName evidence="5">Oxidoreductase</fullName>
    </submittedName>
</protein>
<dbReference type="InterPro" id="IPR012292">
    <property type="entry name" value="Globin/Proto"/>
</dbReference>
<dbReference type="AlphaFoldDB" id="A0A5N0UR66"/>
<comment type="caution">
    <text evidence="5">The sequence shown here is derived from an EMBL/GenBank/DDBJ whole genome shotgun (WGS) entry which is preliminary data.</text>
</comment>
<dbReference type="CDD" id="cd14775">
    <property type="entry name" value="TrHb2_O-like"/>
    <property type="match status" value="1"/>
</dbReference>
<dbReference type="GO" id="GO:0019825">
    <property type="term" value="F:oxygen binding"/>
    <property type="evidence" value="ECO:0007669"/>
    <property type="project" value="InterPro"/>
</dbReference>
<keyword evidence="1" id="KW-0813">Transport</keyword>
<dbReference type="GO" id="GO:0046872">
    <property type="term" value="F:metal ion binding"/>
    <property type="evidence" value="ECO:0007669"/>
    <property type="project" value="UniProtKB-KW"/>
</dbReference>
<gene>
    <name evidence="5" type="ORF">FPZ12_040110</name>
</gene>
<keyword evidence="3" id="KW-0479">Metal-binding</keyword>
<reference evidence="5" key="1">
    <citation type="submission" date="2019-09" db="EMBL/GenBank/DDBJ databases">
        <authorList>
            <person name="Teo W.F.A."/>
            <person name="Duangmal K."/>
        </authorList>
    </citation>
    <scope>NUCLEOTIDE SEQUENCE [LARGE SCALE GENOMIC DNA]</scope>
    <source>
        <strain evidence="5">K81G1</strain>
    </source>
</reference>
<evidence type="ECO:0000313" key="5">
    <source>
        <dbReference type="EMBL" id="KAA9150950.1"/>
    </source>
</evidence>
<keyword evidence="4" id="KW-0408">Iron</keyword>
<dbReference type="OrthoDB" id="9798157at2"/>
<keyword evidence="6" id="KW-1185">Reference proteome</keyword>
<dbReference type="RefSeq" id="WP_144756568.1">
    <property type="nucleotide sequence ID" value="NZ_VMNW02000109.1"/>
</dbReference>
<keyword evidence="2" id="KW-0349">Heme</keyword>
<dbReference type="GO" id="GO:0020037">
    <property type="term" value="F:heme binding"/>
    <property type="evidence" value="ECO:0007669"/>
    <property type="project" value="InterPro"/>
</dbReference>
<name>A0A5N0UR66_9PSEU</name>
<sequence length="150" mass="16901">MRASVYEFAGGRPAFLALARAHHARCLADPELNHPFSHPDQHPRHVERLAAYWAEVFGGPPEYSEECGDHSGVLVMHAGNGDMHDLGRRFVECFVLAADDAKLPADGEFRAVLRAYMEWAVGEVLRYPGDPAEVPRRLPMPKWSWEGLRR</sequence>
<organism evidence="5 6">
    <name type="scientific">Amycolatopsis acidicola</name>
    <dbReference type="NCBI Taxonomy" id="2596893"/>
    <lineage>
        <taxon>Bacteria</taxon>
        <taxon>Bacillati</taxon>
        <taxon>Actinomycetota</taxon>
        <taxon>Actinomycetes</taxon>
        <taxon>Pseudonocardiales</taxon>
        <taxon>Pseudonocardiaceae</taxon>
        <taxon>Amycolatopsis</taxon>
    </lineage>
</organism>
<dbReference type="Gene3D" id="1.10.490.10">
    <property type="entry name" value="Globins"/>
    <property type="match status" value="1"/>
</dbReference>
<dbReference type="Pfam" id="PF01152">
    <property type="entry name" value="Bac_globin"/>
    <property type="match status" value="1"/>
</dbReference>
<evidence type="ECO:0000256" key="2">
    <source>
        <dbReference type="ARBA" id="ARBA00022617"/>
    </source>
</evidence>
<dbReference type="EMBL" id="VMNW02000109">
    <property type="protein sequence ID" value="KAA9150950.1"/>
    <property type="molecule type" value="Genomic_DNA"/>
</dbReference>